<evidence type="ECO:0000313" key="3">
    <source>
        <dbReference type="Proteomes" id="UP000017836"/>
    </source>
</evidence>
<name>W1PVN1_AMBTC</name>
<reference evidence="3" key="1">
    <citation type="journal article" date="2013" name="Science">
        <title>The Amborella genome and the evolution of flowering plants.</title>
        <authorList>
            <consortium name="Amborella Genome Project"/>
        </authorList>
    </citation>
    <scope>NUCLEOTIDE SEQUENCE [LARGE SCALE GENOMIC DNA]</scope>
</reference>
<dbReference type="Pfam" id="PF14009">
    <property type="entry name" value="PADRE"/>
    <property type="match status" value="1"/>
</dbReference>
<evidence type="ECO:0000256" key="1">
    <source>
        <dbReference type="SAM" id="MobiDB-lite"/>
    </source>
</evidence>
<accession>W1PVN1</accession>
<dbReference type="AlphaFoldDB" id="W1PVN1"/>
<dbReference type="HOGENOM" id="CLU_114308_0_0_1"/>
<dbReference type="InterPro" id="IPR025322">
    <property type="entry name" value="PADRE_dom"/>
</dbReference>
<dbReference type="eggNOG" id="ENOG502S1RT">
    <property type="taxonomic scope" value="Eukaryota"/>
</dbReference>
<proteinExistence type="predicted"/>
<dbReference type="Gramene" id="ERN14082">
    <property type="protein sequence ID" value="ERN14082"/>
    <property type="gene ID" value="AMTR_s00021p00227090"/>
</dbReference>
<sequence>MGNCSWKGLYGEYEDSVRVLTESGGIMEFEGPLQVTSITENFPGYGIFRPGNVSLSLPGHAWLPNGQLFYLLPLSTEKAPLEMDKSPSLEEEAAKELTEGETLGPVRVSSGEATAEEIFRRPSFEVLPSKGRGMWRVRLVMSREQLAEILAEQSDTEALIESMRLAAVRFRQPESTTLSESGGRIPNSGQV</sequence>
<dbReference type="EMBL" id="KI392560">
    <property type="protein sequence ID" value="ERN14082.1"/>
    <property type="molecule type" value="Genomic_DNA"/>
</dbReference>
<dbReference type="PANTHER" id="PTHR33148">
    <property type="entry name" value="PLASTID MOVEMENT IMPAIRED PROTEIN-RELATED"/>
    <property type="match status" value="1"/>
</dbReference>
<protein>
    <submittedName>
        <fullName evidence="2">Uncharacterized protein</fullName>
    </submittedName>
</protein>
<keyword evidence="3" id="KW-1185">Reference proteome</keyword>
<dbReference type="OMA" id="CKSAACD"/>
<evidence type="ECO:0000313" key="2">
    <source>
        <dbReference type="EMBL" id="ERN14082.1"/>
    </source>
</evidence>
<gene>
    <name evidence="2" type="ORF">AMTR_s00021p00227090</name>
</gene>
<dbReference type="Proteomes" id="UP000017836">
    <property type="component" value="Unassembled WGS sequence"/>
</dbReference>
<organism evidence="2 3">
    <name type="scientific">Amborella trichopoda</name>
    <dbReference type="NCBI Taxonomy" id="13333"/>
    <lineage>
        <taxon>Eukaryota</taxon>
        <taxon>Viridiplantae</taxon>
        <taxon>Streptophyta</taxon>
        <taxon>Embryophyta</taxon>
        <taxon>Tracheophyta</taxon>
        <taxon>Spermatophyta</taxon>
        <taxon>Magnoliopsida</taxon>
        <taxon>Amborellales</taxon>
        <taxon>Amborellaceae</taxon>
        <taxon>Amborella</taxon>
    </lineage>
</organism>
<feature type="region of interest" description="Disordered" evidence="1">
    <location>
        <begin position="172"/>
        <end position="191"/>
    </location>
</feature>
<dbReference type="PANTHER" id="PTHR33148:SF33">
    <property type="entry name" value="DUF4228 DOMAIN PROTEIN"/>
    <property type="match status" value="1"/>
</dbReference>